<feature type="signal peptide" evidence="7">
    <location>
        <begin position="1"/>
        <end position="28"/>
    </location>
</feature>
<dbReference type="Proteomes" id="UP000005990">
    <property type="component" value="Unassembled WGS sequence"/>
</dbReference>
<reference evidence="9 10" key="1">
    <citation type="submission" date="2010-10" db="EMBL/GenBank/DDBJ databases">
        <authorList>
            <person name="Durkin A.S."/>
            <person name="Madupu R."/>
            <person name="Torralba M."/>
            <person name="Gillis M."/>
            <person name="Methe B."/>
            <person name="Sutton G."/>
            <person name="Nelson K.E."/>
        </authorList>
    </citation>
    <scope>NUCLEOTIDE SEQUENCE [LARGE SCALE GENOMIC DNA]</scope>
    <source>
        <strain evidence="9 10">ACS-139-V-Col8</strain>
    </source>
</reference>
<feature type="compositionally biased region" description="Polar residues" evidence="5">
    <location>
        <begin position="215"/>
        <end position="229"/>
    </location>
</feature>
<evidence type="ECO:0000256" key="3">
    <source>
        <dbReference type="ARBA" id="ARBA00022729"/>
    </source>
</evidence>
<feature type="transmembrane region" description="Helical" evidence="6">
    <location>
        <begin position="640"/>
        <end position="658"/>
    </location>
</feature>
<keyword evidence="10" id="KW-1185">Reference proteome</keyword>
<feature type="compositionally biased region" description="Low complexity" evidence="5">
    <location>
        <begin position="238"/>
        <end position="254"/>
    </location>
</feature>
<dbReference type="RefSeq" id="WP_006418592.1">
    <property type="nucleotide sequence ID" value="NZ_AENN01000015.1"/>
</dbReference>
<dbReference type="Gene3D" id="2.60.40.10">
    <property type="entry name" value="Immunoglobulins"/>
    <property type="match status" value="2"/>
</dbReference>
<dbReference type="EMBL" id="AENN01000015">
    <property type="protein sequence ID" value="EFR31389.1"/>
    <property type="molecule type" value="Genomic_DNA"/>
</dbReference>
<dbReference type="STRING" id="908337.HMPREF9257_1632"/>
<keyword evidence="6" id="KW-0812">Transmembrane</keyword>
<protein>
    <submittedName>
        <fullName evidence="9">LPXTG-motif cell wall anchor domain protein</fullName>
    </submittedName>
</protein>
<dbReference type="OrthoDB" id="2056845at2"/>
<dbReference type="PROSITE" id="PS50847">
    <property type="entry name" value="GRAM_POS_ANCHORING"/>
    <property type="match status" value="1"/>
</dbReference>
<evidence type="ECO:0000256" key="2">
    <source>
        <dbReference type="ARBA" id="ARBA00022525"/>
    </source>
</evidence>
<feature type="region of interest" description="Disordered" evidence="5">
    <location>
        <begin position="104"/>
        <end position="127"/>
    </location>
</feature>
<evidence type="ECO:0000256" key="6">
    <source>
        <dbReference type="SAM" id="Phobius"/>
    </source>
</evidence>
<keyword evidence="6" id="KW-1133">Transmembrane helix</keyword>
<evidence type="ECO:0000256" key="5">
    <source>
        <dbReference type="SAM" id="MobiDB-lite"/>
    </source>
</evidence>
<evidence type="ECO:0000313" key="9">
    <source>
        <dbReference type="EMBL" id="EFR31389.1"/>
    </source>
</evidence>
<dbReference type="InterPro" id="IPR008969">
    <property type="entry name" value="CarboxyPept-like_regulatory"/>
</dbReference>
<dbReference type="SUPFAM" id="SSF49464">
    <property type="entry name" value="Carboxypeptidase regulatory domain-like"/>
    <property type="match status" value="2"/>
</dbReference>
<feature type="domain" description="Gram-positive cocci surface proteins LPxTG" evidence="8">
    <location>
        <begin position="632"/>
        <end position="666"/>
    </location>
</feature>
<dbReference type="Pfam" id="PF00746">
    <property type="entry name" value="Gram_pos_anchor"/>
    <property type="match status" value="1"/>
</dbReference>
<proteinExistence type="predicted"/>
<gene>
    <name evidence="9" type="ORF">HMPREF9257_1632</name>
</gene>
<dbReference type="InterPro" id="IPR013783">
    <property type="entry name" value="Ig-like_fold"/>
</dbReference>
<keyword evidence="6" id="KW-0472">Membrane</keyword>
<feature type="region of interest" description="Disordered" evidence="5">
    <location>
        <begin position="174"/>
        <end position="254"/>
    </location>
</feature>
<dbReference type="NCBIfam" id="TIGR01167">
    <property type="entry name" value="LPXTG_anchor"/>
    <property type="match status" value="1"/>
</dbReference>
<evidence type="ECO:0000256" key="7">
    <source>
        <dbReference type="SAM" id="SignalP"/>
    </source>
</evidence>
<evidence type="ECO:0000256" key="4">
    <source>
        <dbReference type="ARBA" id="ARBA00023088"/>
    </source>
</evidence>
<comment type="caution">
    <text evidence="9">The sequence shown here is derived from an EMBL/GenBank/DDBJ whole genome shotgun (WGS) entry which is preliminary data.</text>
</comment>
<feature type="compositionally biased region" description="Low complexity" evidence="5">
    <location>
        <begin position="174"/>
        <end position="213"/>
    </location>
</feature>
<name>E4KPZ3_9LACT</name>
<sequence length="666" mass="70093">MLKVNKTLLTLSSFAILAGVTPMINAQAAVNLEPEVYVQKEGQAPEVQGNVEFQILNADTQEVVWSQTKDNKSEGQLSLPAGNYIYRLYNIADLVGSDKDVTAEKVQQTMDPEGQASGNYTDASQKGALNTLDDGSVVYDLPFTLEVAQDAEDTSAKLVSELDVYFNQVASGEAESAASSESETGDAGAGTANEAENPAANSEAAVSESIEAAPTESQTDGETSSSEGQANPGVAADPAQASSEVASEAAPEQVAAAETGKLTFQILDDKDQPVANTVVTLGEQAVTTDASGLAVFEVPAGTYNYNVTEIPEGYTLDVTEPSIAVEAGQDMTFPLNLTATAEDDQSQAPGDDATAQEGKWTFQILDENDKPVKGVTVTVGDQSLTTDDQGLAAFTLPVGDYKYSISNLPKGYTIEEAESSFAIDPGQDMTFPLNLTPVESGDGSSDQPTQTGKWTFQILDEKDQPVKGVSVTVDDQTVSTDDKGNAAFTLAVGEHTYKIGNLPQGYTIDQSESTFAVDPDQDMTFPLNLSRVGGDSSESVPPVKVANGRLTVQVLDENDHGVQGVQVTVGDKAVLTDAQGNASFEMPAGEYKFAITQLPQGYDLPSMEDTIAIKENGNMTWPVNLLKKGGFLPNTGESTGLGITLGALVLAGGGFFLMKGRRNHSK</sequence>
<dbReference type="Pfam" id="PF17802">
    <property type="entry name" value="SpaA"/>
    <property type="match status" value="3"/>
</dbReference>
<accession>E4KPZ3</accession>
<keyword evidence="2" id="KW-0964">Secreted</keyword>
<keyword evidence="4" id="KW-0572">Peptidoglycan-anchor</keyword>
<organism evidence="9 10">
    <name type="scientific">Eremococcus coleocola ACS-139-V-Col8</name>
    <dbReference type="NCBI Taxonomy" id="908337"/>
    <lineage>
        <taxon>Bacteria</taxon>
        <taxon>Bacillati</taxon>
        <taxon>Bacillota</taxon>
        <taxon>Bacilli</taxon>
        <taxon>Lactobacillales</taxon>
        <taxon>Aerococcaceae</taxon>
        <taxon>Eremococcus</taxon>
    </lineage>
</organism>
<dbReference type="eggNOG" id="COG4932">
    <property type="taxonomic scope" value="Bacteria"/>
</dbReference>
<evidence type="ECO:0000313" key="10">
    <source>
        <dbReference type="Proteomes" id="UP000005990"/>
    </source>
</evidence>
<feature type="chain" id="PRO_5003183236" evidence="7">
    <location>
        <begin position="29"/>
        <end position="666"/>
    </location>
</feature>
<dbReference type="Gene3D" id="2.60.40.1120">
    <property type="entry name" value="Carboxypeptidase-like, regulatory domain"/>
    <property type="match status" value="1"/>
</dbReference>
<feature type="compositionally biased region" description="Polar residues" evidence="5">
    <location>
        <begin position="105"/>
        <end position="127"/>
    </location>
</feature>
<evidence type="ECO:0000256" key="1">
    <source>
        <dbReference type="ARBA" id="ARBA00022512"/>
    </source>
</evidence>
<dbReference type="InterPro" id="IPR019931">
    <property type="entry name" value="LPXTG_anchor"/>
</dbReference>
<dbReference type="AlphaFoldDB" id="E4KPZ3"/>
<keyword evidence="1" id="KW-0134">Cell wall</keyword>
<evidence type="ECO:0000259" key="8">
    <source>
        <dbReference type="PROSITE" id="PS50847"/>
    </source>
</evidence>
<keyword evidence="3 7" id="KW-0732">Signal</keyword>
<dbReference type="InterPro" id="IPR041033">
    <property type="entry name" value="SpaA_PFL_dom_1"/>
</dbReference>